<feature type="region of interest" description="Disordered" evidence="2">
    <location>
        <begin position="1"/>
        <end position="29"/>
    </location>
</feature>
<sequence length="260" mass="29830">MADNETSSDTGMRAVVDNIGNPQPRVQNAEPELTPYLDRVYKMDPFDDVPGPVKVAPGTRFSPPTVKVLHEDDRHEILAALRDLPPEQRDEQESKLVLAKMREVAARQRAWVGVSDDALPYHQEQALIARQVLDIEREMATYQEQIDRVVFRTEYNEETGKNEPVEVPFLPQTRRDAYAAHIRSLRRHRLLLVKDDGTYGVEGMKRMHEAAQESAKALKAIDDARKDAEEVETLARQMVRDDRIKERARSRANILKNEVR</sequence>
<feature type="compositionally biased region" description="Polar residues" evidence="2">
    <location>
        <begin position="1"/>
        <end position="10"/>
    </location>
</feature>
<evidence type="ECO:0000313" key="4">
    <source>
        <dbReference type="Proteomes" id="UP000195807"/>
    </source>
</evidence>
<dbReference type="EMBL" id="CP019602">
    <property type="protein sequence ID" value="ARU15768.1"/>
    <property type="molecule type" value="Genomic_DNA"/>
</dbReference>
<keyword evidence="1" id="KW-0175">Coiled coil</keyword>
<keyword evidence="4" id="KW-1185">Reference proteome</keyword>
<evidence type="ECO:0000313" key="3">
    <source>
        <dbReference type="EMBL" id="ARU15768.1"/>
    </source>
</evidence>
<protein>
    <submittedName>
        <fullName evidence="3">Uncharacterized protein</fullName>
    </submittedName>
</protein>
<name>A0A1Z1FAB1_9SPHN</name>
<feature type="coiled-coil region" evidence="1">
    <location>
        <begin position="207"/>
        <end position="241"/>
    </location>
</feature>
<dbReference type="AlphaFoldDB" id="A0A1Z1FAB1"/>
<dbReference type="STRING" id="450378.GCA_001661675_01142"/>
<dbReference type="Proteomes" id="UP000195807">
    <property type="component" value="Chromosome"/>
</dbReference>
<gene>
    <name evidence="3" type="ORF">A9D14_05710</name>
</gene>
<evidence type="ECO:0000256" key="2">
    <source>
        <dbReference type="SAM" id="MobiDB-lite"/>
    </source>
</evidence>
<organism evidence="3 4">
    <name type="scientific">Croceicoccus marinus</name>
    <dbReference type="NCBI Taxonomy" id="450378"/>
    <lineage>
        <taxon>Bacteria</taxon>
        <taxon>Pseudomonadati</taxon>
        <taxon>Pseudomonadota</taxon>
        <taxon>Alphaproteobacteria</taxon>
        <taxon>Sphingomonadales</taxon>
        <taxon>Erythrobacteraceae</taxon>
        <taxon>Croceicoccus</taxon>
    </lineage>
</organism>
<accession>A0A1Z1FAB1</accession>
<evidence type="ECO:0000256" key="1">
    <source>
        <dbReference type="SAM" id="Coils"/>
    </source>
</evidence>
<reference evidence="3 4" key="1">
    <citation type="submission" date="2017-01" db="EMBL/GenBank/DDBJ databases">
        <title>Complete genome sequence of esterase-producing bacterium Croceicoccus marinus E4A9.</title>
        <authorList>
            <person name="Wu Y.-H."/>
            <person name="Cheng H."/>
            <person name="Xu L."/>
            <person name="Huo Y.-Y."/>
            <person name="Wang C.-S."/>
            <person name="Xu X.-W."/>
        </authorList>
    </citation>
    <scope>NUCLEOTIDE SEQUENCE [LARGE SCALE GENOMIC DNA]</scope>
    <source>
        <strain evidence="3 4">E4A9</strain>
    </source>
</reference>
<dbReference type="RefSeq" id="WP_066843827.1">
    <property type="nucleotide sequence ID" value="NZ_CP019602.1"/>
</dbReference>
<proteinExistence type="predicted"/>
<dbReference type="KEGG" id="cman:A9D14_05710"/>
<dbReference type="OrthoDB" id="7433149at2"/>